<dbReference type="PATRIC" id="fig|1641875.4.peg.1408"/>
<comment type="caution">
    <text evidence="2">The sequence shown here is derived from an EMBL/GenBank/DDBJ whole genome shotgun (WGS) entry which is preliminary data.</text>
</comment>
<evidence type="ECO:0000259" key="1">
    <source>
        <dbReference type="Pfam" id="PF09346"/>
    </source>
</evidence>
<dbReference type="Gene3D" id="3.40.1580.10">
    <property type="entry name" value="SMI1/KNR4-like"/>
    <property type="match status" value="1"/>
</dbReference>
<dbReference type="InterPro" id="IPR037883">
    <property type="entry name" value="Knr4/Smi1-like_sf"/>
</dbReference>
<dbReference type="SUPFAM" id="SSF160631">
    <property type="entry name" value="SMI1/KNR4-like"/>
    <property type="match status" value="1"/>
</dbReference>
<protein>
    <recommendedName>
        <fullName evidence="1">Knr4/Smi1-like domain-containing protein</fullName>
    </recommendedName>
</protein>
<evidence type="ECO:0000313" key="2">
    <source>
        <dbReference type="EMBL" id="KRS14441.1"/>
    </source>
</evidence>
<feature type="domain" description="Knr4/Smi1-like" evidence="1">
    <location>
        <begin position="5"/>
        <end position="125"/>
    </location>
</feature>
<organism evidence="2 3">
    <name type="scientific">Roseovarius atlanticus</name>
    <dbReference type="NCBI Taxonomy" id="1641875"/>
    <lineage>
        <taxon>Bacteria</taxon>
        <taxon>Pseudomonadati</taxon>
        <taxon>Pseudomonadota</taxon>
        <taxon>Alphaproteobacteria</taxon>
        <taxon>Rhodobacterales</taxon>
        <taxon>Roseobacteraceae</taxon>
        <taxon>Roseovarius</taxon>
    </lineage>
</organism>
<dbReference type="EMBL" id="LAXJ01000002">
    <property type="protein sequence ID" value="KRS14441.1"/>
    <property type="molecule type" value="Genomic_DNA"/>
</dbReference>
<dbReference type="STRING" id="1641875.XM53_01595"/>
<dbReference type="Pfam" id="PF09346">
    <property type="entry name" value="SMI1_KNR4"/>
    <property type="match status" value="1"/>
</dbReference>
<dbReference type="AlphaFoldDB" id="A0A0T5NZX9"/>
<sequence length="141" mass="15255">MDLLQRVLGASLPPAYRTHLATRNGWMPEKTVFAFAGKTGTRRSNLHVLYAVNAAEDWADLWAVNRTFAEDTGPWHLCIGADDGGNQLVLALKGPEHGKVFFWAVDLPFAEGLRVVAPDFGAFLSGLTGPDPLPGRADAAR</sequence>
<reference evidence="2 3" key="1">
    <citation type="submission" date="2015-04" db="EMBL/GenBank/DDBJ databases">
        <title>The draft genome sequence of Roseovarius sp.R12b.</title>
        <authorList>
            <person name="Li G."/>
            <person name="Lai Q."/>
            <person name="Shao Z."/>
            <person name="Yan P."/>
        </authorList>
    </citation>
    <scope>NUCLEOTIDE SEQUENCE [LARGE SCALE GENOMIC DNA]</scope>
    <source>
        <strain evidence="2 3">R12B</strain>
    </source>
</reference>
<proteinExistence type="predicted"/>
<dbReference type="Proteomes" id="UP000051295">
    <property type="component" value="Unassembled WGS sequence"/>
</dbReference>
<name>A0A0T5NZX9_9RHOB</name>
<evidence type="ECO:0000313" key="3">
    <source>
        <dbReference type="Proteomes" id="UP000051295"/>
    </source>
</evidence>
<gene>
    <name evidence="2" type="ORF">XM53_01595</name>
</gene>
<dbReference type="InterPro" id="IPR018958">
    <property type="entry name" value="Knr4/Smi1-like_dom"/>
</dbReference>
<accession>A0A0T5NZX9</accession>
<keyword evidence="3" id="KW-1185">Reference proteome</keyword>